<protein>
    <submittedName>
        <fullName evidence="1">Uncharacterized protein</fullName>
    </submittedName>
</protein>
<dbReference type="Proteomes" id="UP000199392">
    <property type="component" value="Unassembled WGS sequence"/>
</dbReference>
<evidence type="ECO:0000313" key="2">
    <source>
        <dbReference type="Proteomes" id="UP000199392"/>
    </source>
</evidence>
<keyword evidence="2" id="KW-1185">Reference proteome</keyword>
<proteinExistence type="predicted"/>
<dbReference type="AlphaFoldDB" id="A0A1I6VQ98"/>
<evidence type="ECO:0000313" key="1">
    <source>
        <dbReference type="EMBL" id="SFT15905.1"/>
    </source>
</evidence>
<dbReference type="RefSeq" id="WP_245696176.1">
    <property type="nucleotide sequence ID" value="NZ_FNCL01000012.1"/>
</dbReference>
<name>A0A1I6VQ98_9RHOB</name>
<dbReference type="STRING" id="311180.SAMN04488050_112118"/>
<organism evidence="1 2">
    <name type="scientific">Alloyangia pacifica</name>
    <dbReference type="NCBI Taxonomy" id="311180"/>
    <lineage>
        <taxon>Bacteria</taxon>
        <taxon>Pseudomonadati</taxon>
        <taxon>Pseudomonadota</taxon>
        <taxon>Alphaproteobacteria</taxon>
        <taxon>Rhodobacterales</taxon>
        <taxon>Roseobacteraceae</taxon>
        <taxon>Alloyangia</taxon>
    </lineage>
</organism>
<dbReference type="EMBL" id="FOZW01000012">
    <property type="protein sequence ID" value="SFT15905.1"/>
    <property type="molecule type" value="Genomic_DNA"/>
</dbReference>
<accession>A0A1I6VQ98</accession>
<sequence length="123" mass="13136">MSFDPAKAVHKATLPALRDRIGDALPASRRERLSPMLFAGGLLAIGAILLKAKPRFGHVPEPRQFGDLPRRSKARRAALASRDQVATFAPTNVTDSLGRSLMIGGAALLLTRLLDEAAGRDGK</sequence>
<reference evidence="2" key="1">
    <citation type="submission" date="2016-10" db="EMBL/GenBank/DDBJ databases">
        <authorList>
            <person name="Varghese N."/>
            <person name="Submissions S."/>
        </authorList>
    </citation>
    <scope>NUCLEOTIDE SEQUENCE [LARGE SCALE GENOMIC DNA]</scope>
    <source>
        <strain evidence="2">DSM 26894</strain>
    </source>
</reference>
<gene>
    <name evidence="1" type="ORF">SAMN04488050_112118</name>
</gene>